<evidence type="ECO:0000313" key="1">
    <source>
        <dbReference type="EMBL" id="MBB6507331.1"/>
    </source>
</evidence>
<protein>
    <submittedName>
        <fullName evidence="1">Uncharacterized protein</fullName>
    </submittedName>
</protein>
<dbReference type="AlphaFoldDB" id="A0A7X0MQI5"/>
<gene>
    <name evidence="1" type="ORF">F4695_000650</name>
</gene>
<organism evidence="1 2">
    <name type="scientific">Rhizobium soli</name>
    <dbReference type="NCBI Taxonomy" id="424798"/>
    <lineage>
        <taxon>Bacteria</taxon>
        <taxon>Pseudomonadati</taxon>
        <taxon>Pseudomonadota</taxon>
        <taxon>Alphaproteobacteria</taxon>
        <taxon>Hyphomicrobiales</taxon>
        <taxon>Rhizobiaceae</taxon>
        <taxon>Rhizobium/Agrobacterium group</taxon>
        <taxon>Rhizobium</taxon>
    </lineage>
</organism>
<dbReference type="RefSeq" id="WP_174196315.1">
    <property type="nucleotide sequence ID" value="NZ_JACHBU010000001.1"/>
</dbReference>
<dbReference type="Proteomes" id="UP000585437">
    <property type="component" value="Unassembled WGS sequence"/>
</dbReference>
<evidence type="ECO:0000313" key="2">
    <source>
        <dbReference type="Proteomes" id="UP000585437"/>
    </source>
</evidence>
<keyword evidence="2" id="KW-1185">Reference proteome</keyword>
<comment type="caution">
    <text evidence="1">The sequence shown here is derived from an EMBL/GenBank/DDBJ whole genome shotgun (WGS) entry which is preliminary data.</text>
</comment>
<dbReference type="EMBL" id="JACHBU010000001">
    <property type="protein sequence ID" value="MBB6507331.1"/>
    <property type="molecule type" value="Genomic_DNA"/>
</dbReference>
<reference evidence="1 2" key="1">
    <citation type="submission" date="2020-08" db="EMBL/GenBank/DDBJ databases">
        <title>The Agave Microbiome: Exploring the role of microbial communities in plant adaptations to desert environments.</title>
        <authorList>
            <person name="Partida-Martinez L.P."/>
        </authorList>
    </citation>
    <scope>NUCLEOTIDE SEQUENCE [LARGE SCALE GENOMIC DNA]</scope>
    <source>
        <strain evidence="1 2">AS3.12</strain>
    </source>
</reference>
<accession>A0A7X0MQI5</accession>
<proteinExistence type="predicted"/>
<sequence length="83" mass="9489">MSEDELLVLYPVPSLIATLLQSERAKGSPLTENEVLEITDTCEVIAVSRDVAQKMDEQRGYLDIDPENCWVEWQQARTVFMET</sequence>
<name>A0A7X0MQI5_9HYPH</name>